<accession>A0A0D0CBD4</accession>
<organism evidence="2 3">
    <name type="scientific">Collybiopsis luxurians FD-317 M1</name>
    <dbReference type="NCBI Taxonomy" id="944289"/>
    <lineage>
        <taxon>Eukaryota</taxon>
        <taxon>Fungi</taxon>
        <taxon>Dikarya</taxon>
        <taxon>Basidiomycota</taxon>
        <taxon>Agaricomycotina</taxon>
        <taxon>Agaricomycetes</taxon>
        <taxon>Agaricomycetidae</taxon>
        <taxon>Agaricales</taxon>
        <taxon>Marasmiineae</taxon>
        <taxon>Omphalotaceae</taxon>
        <taxon>Collybiopsis</taxon>
        <taxon>Collybiopsis luxurians</taxon>
    </lineage>
</organism>
<feature type="region of interest" description="Disordered" evidence="1">
    <location>
        <begin position="72"/>
        <end position="107"/>
    </location>
</feature>
<dbReference type="EMBL" id="KN834847">
    <property type="protein sequence ID" value="KIK52178.1"/>
    <property type="molecule type" value="Genomic_DNA"/>
</dbReference>
<gene>
    <name evidence="2" type="ORF">GYMLUDRAFT_251430</name>
</gene>
<proteinExistence type="predicted"/>
<evidence type="ECO:0000256" key="1">
    <source>
        <dbReference type="SAM" id="MobiDB-lite"/>
    </source>
</evidence>
<feature type="region of interest" description="Disordered" evidence="1">
    <location>
        <begin position="172"/>
        <end position="192"/>
    </location>
</feature>
<feature type="compositionally biased region" description="Basic and acidic residues" evidence="1">
    <location>
        <begin position="97"/>
        <end position="107"/>
    </location>
</feature>
<dbReference type="AlphaFoldDB" id="A0A0D0CBD4"/>
<name>A0A0D0CBD4_9AGAR</name>
<feature type="compositionally biased region" description="Polar residues" evidence="1">
    <location>
        <begin position="72"/>
        <end position="90"/>
    </location>
</feature>
<keyword evidence="3" id="KW-1185">Reference proteome</keyword>
<sequence length="192" mass="20710">MLSTTFPNPVHSLVLTKLPLLGNNQLHNRPSSPIVIDQDLQQLYEQVLAGFNSEEGDSPTMTVESGLTSATYSTASHNSGYSDASSAHTPSPQPRPQDGHRRFPDSMAGKDMEDIEKLYSVYTANPSPESGYGYSSLLTTASSYYSHCHQNSSSSYNDLSSSHILSPISPASTTAATYAQSARSPTSHLTYK</sequence>
<feature type="compositionally biased region" description="Low complexity" evidence="1">
    <location>
        <begin position="172"/>
        <end position="184"/>
    </location>
</feature>
<dbReference type="Proteomes" id="UP000053593">
    <property type="component" value="Unassembled WGS sequence"/>
</dbReference>
<reference evidence="2 3" key="1">
    <citation type="submission" date="2014-04" db="EMBL/GenBank/DDBJ databases">
        <title>Evolutionary Origins and Diversification of the Mycorrhizal Mutualists.</title>
        <authorList>
            <consortium name="DOE Joint Genome Institute"/>
            <consortium name="Mycorrhizal Genomics Consortium"/>
            <person name="Kohler A."/>
            <person name="Kuo A."/>
            <person name="Nagy L.G."/>
            <person name="Floudas D."/>
            <person name="Copeland A."/>
            <person name="Barry K.W."/>
            <person name="Cichocki N."/>
            <person name="Veneault-Fourrey C."/>
            <person name="LaButti K."/>
            <person name="Lindquist E.A."/>
            <person name="Lipzen A."/>
            <person name="Lundell T."/>
            <person name="Morin E."/>
            <person name="Murat C."/>
            <person name="Riley R."/>
            <person name="Ohm R."/>
            <person name="Sun H."/>
            <person name="Tunlid A."/>
            <person name="Henrissat B."/>
            <person name="Grigoriev I.V."/>
            <person name="Hibbett D.S."/>
            <person name="Martin F."/>
        </authorList>
    </citation>
    <scope>NUCLEOTIDE SEQUENCE [LARGE SCALE GENOMIC DNA]</scope>
    <source>
        <strain evidence="2 3">FD-317 M1</strain>
    </source>
</reference>
<evidence type="ECO:0000313" key="3">
    <source>
        <dbReference type="Proteomes" id="UP000053593"/>
    </source>
</evidence>
<evidence type="ECO:0000313" key="2">
    <source>
        <dbReference type="EMBL" id="KIK52178.1"/>
    </source>
</evidence>
<protein>
    <submittedName>
        <fullName evidence="2">Uncharacterized protein</fullName>
    </submittedName>
</protein>
<dbReference type="HOGENOM" id="CLU_1415312_0_0_1"/>